<dbReference type="NCBIfam" id="TIGR01744">
    <property type="entry name" value="XPRTase"/>
    <property type="match status" value="1"/>
</dbReference>
<reference evidence="8" key="1">
    <citation type="submission" date="2022-08" db="EMBL/GenBank/DDBJ databases">
        <title>Alicyclobacillus dauci DSM2870, complete genome.</title>
        <authorList>
            <person name="Wang Q."/>
            <person name="Cai R."/>
            <person name="Wang Z."/>
        </authorList>
    </citation>
    <scope>NUCLEOTIDE SEQUENCE</scope>
    <source>
        <strain evidence="8">DSM 28700</strain>
    </source>
</reference>
<evidence type="ECO:0000313" key="9">
    <source>
        <dbReference type="Proteomes" id="UP001164803"/>
    </source>
</evidence>
<dbReference type="GO" id="GO:0000310">
    <property type="term" value="F:xanthine phosphoribosyltransferase activity"/>
    <property type="evidence" value="ECO:0007669"/>
    <property type="project" value="UniProtKB-EC"/>
</dbReference>
<keyword evidence="1 5" id="KW-0963">Cytoplasm</keyword>
<dbReference type="RefSeq" id="WP_268045087.1">
    <property type="nucleotide sequence ID" value="NZ_CP104064.1"/>
</dbReference>
<evidence type="ECO:0000313" key="8">
    <source>
        <dbReference type="EMBL" id="WAH37584.1"/>
    </source>
</evidence>
<dbReference type="PANTHER" id="PTHR43864">
    <property type="entry name" value="HYPOXANTHINE/GUANINE PHOSPHORIBOSYLTRANSFERASE"/>
    <property type="match status" value="1"/>
</dbReference>
<name>A0ABY6Z497_9BACL</name>
<feature type="binding site" evidence="5">
    <location>
        <begin position="128"/>
        <end position="132"/>
    </location>
    <ligand>
        <name>5-phospho-alpha-D-ribose 1-diphosphate</name>
        <dbReference type="ChEBI" id="CHEBI:58017"/>
    </ligand>
</feature>
<evidence type="ECO:0000259" key="7">
    <source>
        <dbReference type="Pfam" id="PF00156"/>
    </source>
</evidence>
<feature type="binding site" evidence="5">
    <location>
        <position position="156"/>
    </location>
    <ligand>
        <name>xanthine</name>
        <dbReference type="ChEBI" id="CHEBI:17712"/>
    </ligand>
</feature>
<dbReference type="NCBIfam" id="NF006671">
    <property type="entry name" value="PRK09219.1"/>
    <property type="match status" value="1"/>
</dbReference>
<accession>A0ABY6Z497</accession>
<comment type="catalytic activity">
    <reaction evidence="5">
        <text>XMP + diphosphate = xanthine + 5-phospho-alpha-D-ribose 1-diphosphate</text>
        <dbReference type="Rhea" id="RHEA:10800"/>
        <dbReference type="ChEBI" id="CHEBI:17712"/>
        <dbReference type="ChEBI" id="CHEBI:33019"/>
        <dbReference type="ChEBI" id="CHEBI:57464"/>
        <dbReference type="ChEBI" id="CHEBI:58017"/>
        <dbReference type="EC" id="2.4.2.22"/>
    </reaction>
</comment>
<evidence type="ECO:0000256" key="5">
    <source>
        <dbReference type="HAMAP-Rule" id="MF_01184"/>
    </source>
</evidence>
<keyword evidence="2 5" id="KW-0328">Glycosyltransferase</keyword>
<comment type="subcellular location">
    <subcellularLocation>
        <location evidence="5">Cytoplasm</location>
    </subcellularLocation>
</comment>
<dbReference type="Gene3D" id="3.40.50.2020">
    <property type="match status" value="1"/>
</dbReference>
<evidence type="ECO:0000256" key="6">
    <source>
        <dbReference type="NCBIfam" id="TIGR01744"/>
    </source>
</evidence>
<evidence type="ECO:0000256" key="2">
    <source>
        <dbReference type="ARBA" id="ARBA00022676"/>
    </source>
</evidence>
<dbReference type="SUPFAM" id="SSF53271">
    <property type="entry name" value="PRTase-like"/>
    <property type="match status" value="1"/>
</dbReference>
<feature type="binding site" evidence="5">
    <location>
        <position position="20"/>
    </location>
    <ligand>
        <name>xanthine</name>
        <dbReference type="ChEBI" id="CHEBI:17712"/>
    </ligand>
</feature>
<evidence type="ECO:0000256" key="1">
    <source>
        <dbReference type="ARBA" id="ARBA00022490"/>
    </source>
</evidence>
<dbReference type="InterPro" id="IPR000836">
    <property type="entry name" value="PRTase_dom"/>
</dbReference>
<dbReference type="HAMAP" id="MF_01184">
    <property type="entry name" value="XPRTase"/>
    <property type="match status" value="1"/>
</dbReference>
<keyword evidence="3 5" id="KW-0808">Transferase</keyword>
<proteinExistence type="inferred from homology"/>
<dbReference type="EC" id="2.4.2.22" evidence="5 6"/>
<protein>
    <recommendedName>
        <fullName evidence="5 6">Xanthine phosphoribosyltransferase</fullName>
        <shortName evidence="5">XPRTase</shortName>
        <ecNumber evidence="5 6">2.4.2.22</ecNumber>
    </recommendedName>
</protein>
<feature type="binding site" evidence="5">
    <location>
        <position position="27"/>
    </location>
    <ligand>
        <name>xanthine</name>
        <dbReference type="ChEBI" id="CHEBI:17712"/>
    </ligand>
</feature>
<comment type="similarity">
    <text evidence="5">Belongs to the purine/pyrimidine phosphoribosyltransferase family. Xpt subfamily.</text>
</comment>
<dbReference type="Proteomes" id="UP001164803">
    <property type="component" value="Chromosome"/>
</dbReference>
<dbReference type="InterPro" id="IPR010079">
    <property type="entry name" value="Xanthine_PRibTrfase"/>
</dbReference>
<sequence>MEWLQDYIRREGKVLSDRVLKVNSFLNHQVDPTLVMKLGQSIGERFKDEGVTKVVTIEASGIHIAFAAALALGVPFLYAKKTKAITQSGDVYSASVYSFTRQQTYEITVSKEFLSSDDRVLIVDDILAEGAGVRGLREIIEAAGATLVGVSVVVEKSFQSGRKSLDDAGVPVYALARIGRMSPTVGIEFL</sequence>
<keyword evidence="4 5" id="KW-0660">Purine salvage</keyword>
<feature type="domain" description="Phosphoribosyltransferase" evidence="7">
    <location>
        <begin position="42"/>
        <end position="159"/>
    </location>
</feature>
<dbReference type="InterPro" id="IPR029057">
    <property type="entry name" value="PRTase-like"/>
</dbReference>
<dbReference type="PANTHER" id="PTHR43864:SF1">
    <property type="entry name" value="XANTHINE PHOSPHORIBOSYLTRANSFERASE"/>
    <property type="match status" value="1"/>
</dbReference>
<evidence type="ECO:0000256" key="3">
    <source>
        <dbReference type="ARBA" id="ARBA00022679"/>
    </source>
</evidence>
<dbReference type="EMBL" id="CP104064">
    <property type="protein sequence ID" value="WAH37584.1"/>
    <property type="molecule type" value="Genomic_DNA"/>
</dbReference>
<dbReference type="CDD" id="cd06223">
    <property type="entry name" value="PRTases_typeI"/>
    <property type="match status" value="1"/>
</dbReference>
<dbReference type="Pfam" id="PF00156">
    <property type="entry name" value="Pribosyltran"/>
    <property type="match status" value="1"/>
</dbReference>
<dbReference type="InterPro" id="IPR050118">
    <property type="entry name" value="Pur/Pyrimidine_PRTase"/>
</dbReference>
<comment type="pathway">
    <text evidence="5">Purine metabolism; XMP biosynthesis via salvage pathway; XMP from xanthine: step 1/1.</text>
</comment>
<gene>
    <name evidence="5" type="primary">xpt</name>
    <name evidence="8" type="ORF">NZD86_03375</name>
</gene>
<comment type="function">
    <text evidence="5">Converts the preformed base xanthine, a product of nucleic acid breakdown, to xanthosine 5'-monophosphate (XMP), so it can be reused for RNA or DNA synthesis.</text>
</comment>
<evidence type="ECO:0000256" key="4">
    <source>
        <dbReference type="ARBA" id="ARBA00022726"/>
    </source>
</evidence>
<organism evidence="8 9">
    <name type="scientific">Alicyclobacillus dauci</name>
    <dbReference type="NCBI Taxonomy" id="1475485"/>
    <lineage>
        <taxon>Bacteria</taxon>
        <taxon>Bacillati</taxon>
        <taxon>Bacillota</taxon>
        <taxon>Bacilli</taxon>
        <taxon>Bacillales</taxon>
        <taxon>Alicyclobacillaceae</taxon>
        <taxon>Alicyclobacillus</taxon>
    </lineage>
</organism>
<keyword evidence="9" id="KW-1185">Reference proteome</keyword>
<comment type="subunit">
    <text evidence="5">Homodimer.</text>
</comment>